<keyword evidence="4 9" id="KW-0732">Signal</keyword>
<keyword evidence="3" id="KW-0812">Transmembrane</keyword>
<feature type="domain" description="BIG2" evidence="10">
    <location>
        <begin position="461"/>
        <end position="539"/>
    </location>
</feature>
<evidence type="ECO:0000256" key="8">
    <source>
        <dbReference type="ARBA" id="ARBA00023242"/>
    </source>
</evidence>
<dbReference type="PANTHER" id="PTHR23019:SF0">
    <property type="entry name" value="NUCLEAR PORE MEMBRANE GLYCOPROTEIN 210"/>
    <property type="match status" value="1"/>
</dbReference>
<dbReference type="Pfam" id="PF24935">
    <property type="entry name" value="Ig_NUP210_6th"/>
    <property type="match status" value="1"/>
</dbReference>
<dbReference type="Proteomes" id="UP001519460">
    <property type="component" value="Unassembled WGS sequence"/>
</dbReference>
<evidence type="ECO:0000259" key="10">
    <source>
        <dbReference type="SMART" id="SM00635"/>
    </source>
</evidence>
<evidence type="ECO:0000256" key="3">
    <source>
        <dbReference type="ARBA" id="ARBA00022692"/>
    </source>
</evidence>
<organism evidence="11 12">
    <name type="scientific">Batillaria attramentaria</name>
    <dbReference type="NCBI Taxonomy" id="370345"/>
    <lineage>
        <taxon>Eukaryota</taxon>
        <taxon>Metazoa</taxon>
        <taxon>Spiralia</taxon>
        <taxon>Lophotrochozoa</taxon>
        <taxon>Mollusca</taxon>
        <taxon>Gastropoda</taxon>
        <taxon>Caenogastropoda</taxon>
        <taxon>Sorbeoconcha</taxon>
        <taxon>Cerithioidea</taxon>
        <taxon>Batillariidae</taxon>
        <taxon>Batillaria</taxon>
    </lineage>
</organism>
<keyword evidence="5" id="KW-1133">Transmembrane helix</keyword>
<dbReference type="InterPro" id="IPR056897">
    <property type="entry name" value="Ig_NUP210_4th"/>
</dbReference>
<dbReference type="Pfam" id="PF22967">
    <property type="entry name" value="Ig_NUP210_1st"/>
    <property type="match status" value="1"/>
</dbReference>
<feature type="signal peptide" evidence="9">
    <location>
        <begin position="1"/>
        <end position="38"/>
    </location>
</feature>
<dbReference type="InterPro" id="IPR003343">
    <property type="entry name" value="Big_2"/>
</dbReference>
<dbReference type="Pfam" id="PF26184">
    <property type="entry name" value="Ig_NUP210_8th"/>
    <property type="match status" value="1"/>
</dbReference>
<protein>
    <recommendedName>
        <fullName evidence="10">BIG2 domain-containing protein</fullName>
    </recommendedName>
</protein>
<dbReference type="Pfam" id="PF02368">
    <property type="entry name" value="Big_2"/>
    <property type="match status" value="1"/>
</dbReference>
<dbReference type="Pfam" id="PF26181">
    <property type="entry name" value="Ig_NUP210_13th"/>
    <property type="match status" value="1"/>
</dbReference>
<feature type="domain" description="BIG2" evidence="10">
    <location>
        <begin position="1087"/>
        <end position="1162"/>
    </location>
</feature>
<dbReference type="PANTHER" id="PTHR23019">
    <property type="entry name" value="NUCLEAR PORE MEMBRANE GLYCOPROTEIN GP210-RELATED"/>
    <property type="match status" value="1"/>
</dbReference>
<evidence type="ECO:0000256" key="4">
    <source>
        <dbReference type="ARBA" id="ARBA00022729"/>
    </source>
</evidence>
<dbReference type="Pfam" id="PF22969">
    <property type="entry name" value="Ig_NUP210_2nd"/>
    <property type="match status" value="1"/>
</dbReference>
<gene>
    <name evidence="11" type="ORF">BaRGS_00040214</name>
</gene>
<keyword evidence="7" id="KW-0325">Glycoprotein</keyword>
<keyword evidence="8" id="KW-0539">Nucleus</keyword>
<dbReference type="Pfam" id="PF24991">
    <property type="entry name" value="Ig_NUP210_4th"/>
    <property type="match status" value="1"/>
</dbReference>
<sequence>MTMATSMTSMAGSFATGNSCKMIQLIFLLFCLSSTSFSAKLNAPKVLLPYYSSVIANFTLEVEYSPEETQVANCYRWRSTRPEVAQVHLINSTDGECACKARVSAISKTPHQMTTVILAENKVTKETLRCNVIVSEIVRLEIETTTRLLYLEDSPEELIARGYDSEGNIFSSLEGIPFEWSLVSDLETGQDVVDAHNILRIKRFADSHYTTPHHIAPLEDMGLQGDTILVEGIRTGSAKCQTRLRDTVYRSVKPEEVRIVVIANLMLSPPDAYVLKHARVKYLVELLRHNSLKEIKMPSSQYYLEVQDSSICTLDTKTSMATALEMGSTEIVLKDRNIVMTEFFRQPSAMLHVVSPGFLAFVVLPTKKWVLETGREYEIYIEVYDTDSHKIYPSDNVRILGTFPAEYFRILFSSENGTYYRVKTLQRGETIIDGELTAVIGDDGTRHAVSPEVKGNQDVKIYDPIVVKPGYALFPWDPKSRCSHNFTAKASGGSGEYVWGSSDTSTATVNFQGQITTTGPGKSNITAADAKNAAHTGVMTVHVLPPSDMSFPPTKVEAAVGSVLPLPLTVSARIGGKTIEFTDCSQLPLNVTFTDSTVFERVKGEPQQLDGGCTVLHLRAVRQGYTEVVVTHQATKVFLTASITIAAYNPLKPVDPEYQAVVAIAASKDVVFQGGPQPWVLDSSKFSHKLVGETSDLVRIQEASLTGINRGVHTFRVLCREFGEQQLTMTVGNGVTAKNQFPVTETATVTVVCARPVELHLQPILTPDPSLPPCPVTHETHLPMPVHCEKDLRLQVALTDSSGRRFDNFSSLALEWSVSSSLLASILHQDTLQTEEVMSEEGVRSVRSYQTLRPYGRTGTVFVTATISSYKKEYLRQAAVSFSAQEKLAVRISKSLELLLVEEAVISPDTVSIFNHPSNKVTIDVEKGSGYFYLREIESQVLQVSYLAKSKSVLVNPMKDGSQSFTVYDLCLDVDTHPKATVFVSGVGSIQVAVIDKVEVQKEVLATVQVLDAHGHPLLSSFFTLMGLKLEPASDILALRPLAGAPRDQVSALYNVHGSVVGHTTLTASAHLPTGQTIYSQPKPIEVFPPLRLEPKNITLIIGAKFQVIATGGPQPQSNVQFSILDSGISSVSSSGLLEALSLGTTRVVGKAVGVDPLTGESVVYSQDDAVVNVVPLRGVRIYAPLSRLQTGTRMPVYAVGLTEHETPFSFGASMPPLTFTWSVNSREVLRLESVYHDKGVKLGPEHRFLQQVVARETGHVTVNLVVRATDSRTLQISGGSLHDDVQIQVFDKLQLTTPSICDGQIRLTPNTETSIRTNRDVAADMSYTVVSENGDMPTVRVGKNGQLVSGPIPGSAVVHVTAQEEFGINQTLVFLVKVKPVSYLMLNLDCKMYTSGALMPAVPVGTTLQFSVSYHDDIGETFQATNLQLGIRCSRYDLLHVSNGPTNNTLVVRAAEAGHTILKVWDKRNPWVADYISIPVLPAIEPAQAVLTLGTVMCFSTPLVTQKGNVSQCAVVVKVMDCQSFLCKVNTVVQHMRTTVVVMDYPAAL</sequence>
<dbReference type="InterPro" id="IPR055098">
    <property type="entry name" value="Ig_NUP210_3rd"/>
</dbReference>
<dbReference type="InterPro" id="IPR045197">
    <property type="entry name" value="NUP210-like"/>
</dbReference>
<dbReference type="Pfam" id="PF22963">
    <property type="entry name" value="Ig_NUP210_3rd"/>
    <property type="match status" value="1"/>
</dbReference>
<dbReference type="Pfam" id="PF24902">
    <property type="entry name" value="Ig_NUP210_9th"/>
    <property type="match status" value="1"/>
</dbReference>
<dbReference type="Gene3D" id="2.60.40.1080">
    <property type="match status" value="1"/>
</dbReference>
<evidence type="ECO:0000256" key="1">
    <source>
        <dbReference type="ARBA" id="ARBA00004590"/>
    </source>
</evidence>
<name>A0ABD0J0V4_9CAEN</name>
<dbReference type="GO" id="GO:0031965">
    <property type="term" value="C:nuclear membrane"/>
    <property type="evidence" value="ECO:0007669"/>
    <property type="project" value="UniProtKB-SubCell"/>
</dbReference>
<reference evidence="11 12" key="1">
    <citation type="journal article" date="2023" name="Sci. Data">
        <title>Genome assembly of the Korean intertidal mud-creeper Batillaria attramentaria.</title>
        <authorList>
            <person name="Patra A.K."/>
            <person name="Ho P.T."/>
            <person name="Jun S."/>
            <person name="Lee S.J."/>
            <person name="Kim Y."/>
            <person name="Won Y.J."/>
        </authorList>
    </citation>
    <scope>NUCLEOTIDE SEQUENCE [LARGE SCALE GENOMIC DNA]</scope>
    <source>
        <strain evidence="11">Wonlab-2016</strain>
    </source>
</reference>
<dbReference type="Pfam" id="PF26183">
    <property type="entry name" value="Ig_NUP210_14th"/>
    <property type="match status" value="1"/>
</dbReference>
<dbReference type="Pfam" id="PF22962">
    <property type="entry name" value="Ig_NUP210_7th"/>
    <property type="match status" value="1"/>
</dbReference>
<evidence type="ECO:0000256" key="6">
    <source>
        <dbReference type="ARBA" id="ARBA00023136"/>
    </source>
</evidence>
<evidence type="ECO:0000256" key="7">
    <source>
        <dbReference type="ARBA" id="ARBA00023180"/>
    </source>
</evidence>
<comment type="similarity">
    <text evidence="2">Belongs to the NUP210 family.</text>
</comment>
<dbReference type="EMBL" id="JACVVK020000774">
    <property type="protein sequence ID" value="KAK7447124.1"/>
    <property type="molecule type" value="Genomic_DNA"/>
</dbReference>
<evidence type="ECO:0000256" key="2">
    <source>
        <dbReference type="ARBA" id="ARBA00007313"/>
    </source>
</evidence>
<keyword evidence="6" id="KW-0472">Membrane</keyword>
<evidence type="ECO:0000256" key="5">
    <source>
        <dbReference type="ARBA" id="ARBA00022989"/>
    </source>
</evidence>
<proteinExistence type="inferred from homology"/>
<feature type="chain" id="PRO_5044821446" description="BIG2 domain-containing protein" evidence="9">
    <location>
        <begin position="39"/>
        <end position="1550"/>
    </location>
</feature>
<dbReference type="InterPro" id="IPR055094">
    <property type="entry name" value="NUP210_Ig15"/>
</dbReference>
<evidence type="ECO:0000313" key="12">
    <source>
        <dbReference type="Proteomes" id="UP001519460"/>
    </source>
</evidence>
<dbReference type="InterPro" id="IPR008964">
    <property type="entry name" value="Invasin/intimin_cell_adhesion"/>
</dbReference>
<dbReference type="SMART" id="SM00635">
    <property type="entry name" value="BID_2"/>
    <property type="match status" value="2"/>
</dbReference>
<dbReference type="InterPro" id="IPR055096">
    <property type="entry name" value="Ig_NUP210_1st"/>
</dbReference>
<dbReference type="InterPro" id="IPR056898">
    <property type="entry name" value="Ig_NUP210_6th"/>
</dbReference>
<evidence type="ECO:0000256" key="9">
    <source>
        <dbReference type="SAM" id="SignalP"/>
    </source>
</evidence>
<dbReference type="Pfam" id="PF26182">
    <property type="entry name" value="Ig_NUP210_5th"/>
    <property type="match status" value="1"/>
</dbReference>
<comment type="subcellular location">
    <subcellularLocation>
        <location evidence="1">Nucleus membrane</location>
        <topology evidence="1">Single-pass membrane protein</topology>
    </subcellularLocation>
</comment>
<dbReference type="InterPro" id="IPR055099">
    <property type="entry name" value="Ig_NUP210_7th"/>
</dbReference>
<dbReference type="InterPro" id="IPR056899">
    <property type="entry name" value="Ig_NUP210_9th"/>
</dbReference>
<dbReference type="SUPFAM" id="SSF49373">
    <property type="entry name" value="Invasin/intimin cell-adhesion fragments"/>
    <property type="match status" value="1"/>
</dbReference>
<keyword evidence="12" id="KW-1185">Reference proteome</keyword>
<evidence type="ECO:0000313" key="11">
    <source>
        <dbReference type="EMBL" id="KAK7447124.1"/>
    </source>
</evidence>
<dbReference type="InterPro" id="IPR058779">
    <property type="entry name" value="Ig_NUP210_13th"/>
</dbReference>
<dbReference type="Pfam" id="PF22959">
    <property type="entry name" value="Ig_NUP210_15th"/>
    <property type="match status" value="1"/>
</dbReference>
<dbReference type="InterPro" id="IPR055097">
    <property type="entry name" value="Ig_NUP210_2nd"/>
</dbReference>
<comment type="caution">
    <text evidence="11">The sequence shown here is derived from an EMBL/GenBank/DDBJ whole genome shotgun (WGS) entry which is preliminary data.</text>
</comment>
<accession>A0ABD0J0V4</accession>